<feature type="region of interest" description="Disordered" evidence="1">
    <location>
        <begin position="36"/>
        <end position="64"/>
    </location>
</feature>
<protein>
    <submittedName>
        <fullName evidence="2">Uncharacterized protein</fullName>
    </submittedName>
</protein>
<sequence>MARDRRGFSGYGMGGIIQGPKLSRWCGDLKPDYRESGQIRNVMTQKDAKSNDDEDKPLDGGLAKEERVGQSFEVIVTIRDAVERIDAGLLVSAFGQGNGFQRPRQDFEGIRTKSFVQQQ</sequence>
<evidence type="ECO:0000313" key="2">
    <source>
        <dbReference type="EMBL" id="CEI39594.1"/>
    </source>
</evidence>
<keyword evidence="3" id="KW-1185">Reference proteome</keyword>
<evidence type="ECO:0000256" key="1">
    <source>
        <dbReference type="SAM" id="MobiDB-lite"/>
    </source>
</evidence>
<dbReference type="EMBL" id="LN649232">
    <property type="protein sequence ID" value="CEI39594.1"/>
    <property type="molecule type" value="Genomic_DNA"/>
</dbReference>
<accession>A0A2L2SP86</accession>
<proteinExistence type="predicted"/>
<name>A0A2L2SP86_9HYPO</name>
<dbReference type="Proteomes" id="UP000245910">
    <property type="component" value="Chromosome IIII"/>
</dbReference>
<evidence type="ECO:0000313" key="3">
    <source>
        <dbReference type="Proteomes" id="UP000245910"/>
    </source>
</evidence>
<organism evidence="2 3">
    <name type="scientific">Fusarium venenatum</name>
    <dbReference type="NCBI Taxonomy" id="56646"/>
    <lineage>
        <taxon>Eukaryota</taxon>
        <taxon>Fungi</taxon>
        <taxon>Dikarya</taxon>
        <taxon>Ascomycota</taxon>
        <taxon>Pezizomycotina</taxon>
        <taxon>Sordariomycetes</taxon>
        <taxon>Hypocreomycetidae</taxon>
        <taxon>Hypocreales</taxon>
        <taxon>Nectriaceae</taxon>
        <taxon>Fusarium</taxon>
    </lineage>
</organism>
<dbReference type="AlphaFoldDB" id="A0A2L2SP86"/>
<reference evidence="3" key="1">
    <citation type="submission" date="2014-10" db="EMBL/GenBank/DDBJ databases">
        <authorList>
            <person name="King R."/>
        </authorList>
    </citation>
    <scope>NUCLEOTIDE SEQUENCE [LARGE SCALE GENOMIC DNA]</scope>
    <source>
        <strain evidence="3">A3/5</strain>
    </source>
</reference>